<dbReference type="HAMAP" id="MF_00185">
    <property type="entry name" value="IPP_trans"/>
    <property type="match status" value="1"/>
</dbReference>
<dbReference type="GO" id="GO:0005524">
    <property type="term" value="F:ATP binding"/>
    <property type="evidence" value="ECO:0007669"/>
    <property type="project" value="UniProtKB-KW"/>
</dbReference>
<evidence type="ECO:0000259" key="7">
    <source>
        <dbReference type="PROSITE" id="PS00028"/>
    </source>
</evidence>
<dbReference type="PANTHER" id="PTHR11088">
    <property type="entry name" value="TRNA DIMETHYLALLYLTRANSFERASE"/>
    <property type="match status" value="1"/>
</dbReference>
<feature type="region of interest" description="Disordered" evidence="6">
    <location>
        <begin position="852"/>
        <end position="890"/>
    </location>
</feature>
<gene>
    <name evidence="8" type="ORF">CSUI_002147</name>
</gene>
<dbReference type="RefSeq" id="XP_067925667.1">
    <property type="nucleotide sequence ID" value="XM_068062349.1"/>
</dbReference>
<evidence type="ECO:0000256" key="6">
    <source>
        <dbReference type="SAM" id="MobiDB-lite"/>
    </source>
</evidence>
<name>A0A2C6LAA3_9APIC</name>
<dbReference type="PROSITE" id="PS00028">
    <property type="entry name" value="ZINC_FINGER_C2H2_1"/>
    <property type="match status" value="1"/>
</dbReference>
<dbReference type="GO" id="GO:0052381">
    <property type="term" value="F:tRNA dimethylallyltransferase activity"/>
    <property type="evidence" value="ECO:0007669"/>
    <property type="project" value="InterPro"/>
</dbReference>
<evidence type="ECO:0000256" key="4">
    <source>
        <dbReference type="ARBA" id="ARBA00022840"/>
    </source>
</evidence>
<dbReference type="PANTHER" id="PTHR11088:SF89">
    <property type="entry name" value="TRNA DIMETHYLALLYLTRANSFERASE"/>
    <property type="match status" value="1"/>
</dbReference>
<evidence type="ECO:0000313" key="8">
    <source>
        <dbReference type="EMBL" id="PHJ23993.1"/>
    </source>
</evidence>
<dbReference type="InterPro" id="IPR039657">
    <property type="entry name" value="Dimethylallyltransferase"/>
</dbReference>
<feature type="domain" description="C2H2-type" evidence="7">
    <location>
        <begin position="832"/>
        <end position="854"/>
    </location>
</feature>
<accession>A0A2C6LAA3</accession>
<dbReference type="InterPro" id="IPR013087">
    <property type="entry name" value="Znf_C2H2_type"/>
</dbReference>
<keyword evidence="4 5" id="KW-0067">ATP-binding</keyword>
<reference evidence="8 9" key="1">
    <citation type="journal article" date="2017" name="Int. J. Parasitol.">
        <title>The genome of the protozoan parasite Cystoisospora suis and a reverse vaccinology approach to identify vaccine candidates.</title>
        <authorList>
            <person name="Palmieri N."/>
            <person name="Shrestha A."/>
            <person name="Ruttkowski B."/>
            <person name="Beck T."/>
            <person name="Vogl C."/>
            <person name="Tomley F."/>
            <person name="Blake D.P."/>
            <person name="Joachim A."/>
        </authorList>
    </citation>
    <scope>NUCLEOTIDE SEQUENCE [LARGE SCALE GENOMIC DNA]</scope>
    <source>
        <strain evidence="8 9">Wien I</strain>
    </source>
</reference>
<dbReference type="OrthoDB" id="775260at2759"/>
<evidence type="ECO:0000256" key="5">
    <source>
        <dbReference type="RuleBase" id="RU003785"/>
    </source>
</evidence>
<keyword evidence="3 5" id="KW-0547">Nucleotide-binding</keyword>
<dbReference type="Pfam" id="PF01715">
    <property type="entry name" value="IPPT"/>
    <property type="match status" value="1"/>
</dbReference>
<dbReference type="GO" id="GO:0005739">
    <property type="term" value="C:mitochondrion"/>
    <property type="evidence" value="ECO:0007669"/>
    <property type="project" value="TreeGrafter"/>
</dbReference>
<organism evidence="8 9">
    <name type="scientific">Cystoisospora suis</name>
    <dbReference type="NCBI Taxonomy" id="483139"/>
    <lineage>
        <taxon>Eukaryota</taxon>
        <taxon>Sar</taxon>
        <taxon>Alveolata</taxon>
        <taxon>Apicomplexa</taxon>
        <taxon>Conoidasida</taxon>
        <taxon>Coccidia</taxon>
        <taxon>Eucoccidiorida</taxon>
        <taxon>Eimeriorina</taxon>
        <taxon>Sarcocystidae</taxon>
        <taxon>Cystoisospora</taxon>
    </lineage>
</organism>
<keyword evidence="2 5" id="KW-0808">Transferase</keyword>
<dbReference type="SUPFAM" id="SSF57667">
    <property type="entry name" value="beta-beta-alpha zinc fingers"/>
    <property type="match status" value="1"/>
</dbReference>
<dbReference type="InterPro" id="IPR018022">
    <property type="entry name" value="IPT"/>
</dbReference>
<dbReference type="InterPro" id="IPR027417">
    <property type="entry name" value="P-loop_NTPase"/>
</dbReference>
<feature type="compositionally biased region" description="Basic and acidic residues" evidence="6">
    <location>
        <begin position="868"/>
        <end position="890"/>
    </location>
</feature>
<comment type="caution">
    <text evidence="8">The sequence shown here is derived from an EMBL/GenBank/DDBJ whole genome shotgun (WGS) entry which is preliminary data.</text>
</comment>
<dbReference type="VEuPathDB" id="ToxoDB:CSUI_002147"/>
<dbReference type="SUPFAM" id="SSF52540">
    <property type="entry name" value="P-loop containing nucleoside triphosphate hydrolases"/>
    <property type="match status" value="1"/>
</dbReference>
<dbReference type="Pfam" id="PF12874">
    <property type="entry name" value="zf-met"/>
    <property type="match status" value="1"/>
</dbReference>
<dbReference type="InterPro" id="IPR036236">
    <property type="entry name" value="Znf_C2H2_sf"/>
</dbReference>
<feature type="region of interest" description="Disordered" evidence="6">
    <location>
        <begin position="122"/>
        <end position="142"/>
    </location>
</feature>
<dbReference type="GeneID" id="94425560"/>
<evidence type="ECO:0000313" key="9">
    <source>
        <dbReference type="Proteomes" id="UP000221165"/>
    </source>
</evidence>
<proteinExistence type="inferred from homology"/>
<dbReference type="Gene3D" id="3.40.50.300">
    <property type="entry name" value="P-loop containing nucleotide triphosphate hydrolases"/>
    <property type="match status" value="1"/>
</dbReference>
<sequence>MPRLAHTFFRHRLVPRTTTFPSCRPGAFLSHVTLLTSLVFFQICLRSIGTTSHEGSQAWPEPSTGCYFSCELRPYPSSTILTFSVRQLLRQLRNSSHSFCLLSEKCCTSFVRAPYLLPSCSTGPGRRSSVAGRSLSDGQGAPRACLSCFSKPSTKFRKNARSVVASERRLRHSRGTERQPPQSFYSFFGHTLYSAREAETAVKSRRLPLDRGSGSISSSCRASHAFARVRRTKEGRSTRCSGCGRSGRLYGDVSFRSTTSRICYGPAREVVTQLKECSPSFGLGNRLIQVNTPPGIYRCSAHFGAQAPPLPLMKSCDSSVSASLSNGVVYVLGPTGVGKTKLSIELALSLEKHGTLAEIISADSMQVYRGCDVATAKATPQEQQAVRHHLIDICDVTESFSVLKFLRLATQTISALHSRGVVPIVVGGTQLYMQHLLWTSVLDDLPPEAEDASEGTMSLDSAWQALPTDKLFEHLQRLDPERAAQLHAHDRRRIIRSIEATATSGVPHSKLMRDRREISVREGLRYPSCILWLDCRNDQIHCQRLELRVAQMLQASRDIQGLLQECEWLLDTLKITEFPAQERHLRERFIVADGDLPIVADDSDISQCDGGRIDAPSRLCSPSPVQSPFSEEAPDGECAVGSPAKLPPPRQPGILQSIGYKEFIPFILHKRHTLGATAVPSSSPHPGESRRSCRTACNFGCPAGTPCPPTLASATECLVRRSRQYARKQRRWIVNKFLLRQQRLPVFLLDTSDGSDDLMWQEKIRGPALQIVQDFLEGKPFTEANPFAAAAHLTSEQKRRRQMFREIELEVSGSGVGWDPWVDGGLNRHYTCTTCNRTCQGLNDWQDHLRSKAHRANQRRAAGGSIGRHRETPPRAVSAEREEKVAFPDR</sequence>
<dbReference type="Proteomes" id="UP000221165">
    <property type="component" value="Unassembled WGS sequence"/>
</dbReference>
<dbReference type="AlphaFoldDB" id="A0A2C6LAA3"/>
<dbReference type="GO" id="GO:0006400">
    <property type="term" value="P:tRNA modification"/>
    <property type="evidence" value="ECO:0007669"/>
    <property type="project" value="TreeGrafter"/>
</dbReference>
<dbReference type="NCBIfam" id="TIGR00174">
    <property type="entry name" value="miaA"/>
    <property type="match status" value="1"/>
</dbReference>
<dbReference type="Gene3D" id="1.10.20.140">
    <property type="match status" value="1"/>
</dbReference>
<protein>
    <submittedName>
        <fullName evidence="8">Trna dimethylallyltransferase</fullName>
    </submittedName>
</protein>
<comment type="similarity">
    <text evidence="1 5">Belongs to the IPP transferase family.</text>
</comment>
<evidence type="ECO:0000256" key="1">
    <source>
        <dbReference type="ARBA" id="ARBA00005842"/>
    </source>
</evidence>
<evidence type="ECO:0000256" key="3">
    <source>
        <dbReference type="ARBA" id="ARBA00022741"/>
    </source>
</evidence>
<dbReference type="EMBL" id="MIGC01000896">
    <property type="protein sequence ID" value="PHJ23993.1"/>
    <property type="molecule type" value="Genomic_DNA"/>
</dbReference>
<keyword evidence="9" id="KW-1185">Reference proteome</keyword>
<evidence type="ECO:0000256" key="2">
    <source>
        <dbReference type="ARBA" id="ARBA00022679"/>
    </source>
</evidence>